<dbReference type="GO" id="GO:0005509">
    <property type="term" value="F:calcium ion binding"/>
    <property type="evidence" value="ECO:0007669"/>
    <property type="project" value="InterPro"/>
</dbReference>
<evidence type="ECO:0000313" key="4">
    <source>
        <dbReference type="Proteomes" id="UP001489004"/>
    </source>
</evidence>
<dbReference type="GO" id="GO:0009654">
    <property type="term" value="C:photosystem II oxygen evolving complex"/>
    <property type="evidence" value="ECO:0007669"/>
    <property type="project" value="InterPro"/>
</dbReference>
<dbReference type="Gene3D" id="3.40.1000.10">
    <property type="entry name" value="Mog1/PsbP, alpha/beta/alpha sandwich"/>
    <property type="match status" value="1"/>
</dbReference>
<sequence>MTGAERWEQRGHKPCQPGNSRSSTVCAAVSTKRRRKGDAEEPDKEAGPSRREIILQSVNFAVLGELISGTDDATTIVNSMLGAYGLPQLKGSKEFKLFNDLDNEYVFEYPRAWVARSNRQRDGIYISDFNTADKAALEIFPAPAEGSTEALVAEVVQRLTAPGQDVGGNSRLELPSMQRVKTETKMLGDQAYTYITFPSNTTTRSGYEIRRKNFAVAAAKRGMVYSLVASARSDQYNDEKAKMMRRIIDSFRLRQ</sequence>
<dbReference type="Proteomes" id="UP001489004">
    <property type="component" value="Unassembled WGS sequence"/>
</dbReference>
<organism evidence="3 4">
    <name type="scientific">[Myrmecia] bisecta</name>
    <dbReference type="NCBI Taxonomy" id="41462"/>
    <lineage>
        <taxon>Eukaryota</taxon>
        <taxon>Viridiplantae</taxon>
        <taxon>Chlorophyta</taxon>
        <taxon>core chlorophytes</taxon>
        <taxon>Trebouxiophyceae</taxon>
        <taxon>Trebouxiales</taxon>
        <taxon>Trebouxiaceae</taxon>
        <taxon>Myrmecia</taxon>
    </lineage>
</organism>
<evidence type="ECO:0000259" key="2">
    <source>
        <dbReference type="Pfam" id="PF01789"/>
    </source>
</evidence>
<dbReference type="EMBL" id="JALJOR010000005">
    <property type="protein sequence ID" value="KAK9816416.1"/>
    <property type="molecule type" value="Genomic_DNA"/>
</dbReference>
<evidence type="ECO:0000313" key="3">
    <source>
        <dbReference type="EMBL" id="KAK9816416.1"/>
    </source>
</evidence>
<proteinExistence type="predicted"/>
<feature type="domain" description="PsbP C-terminal" evidence="2">
    <location>
        <begin position="94"/>
        <end position="252"/>
    </location>
</feature>
<dbReference type="PANTHER" id="PTHR31407:SF4">
    <property type="entry name" value="PSBP-LIKE PROTEIN 1, CHLOROPLASTIC"/>
    <property type="match status" value="1"/>
</dbReference>
<accession>A0AAW1PRV3</accession>
<keyword evidence="4" id="KW-1185">Reference proteome</keyword>
<dbReference type="GO" id="GO:0015979">
    <property type="term" value="P:photosynthesis"/>
    <property type="evidence" value="ECO:0007669"/>
    <property type="project" value="InterPro"/>
</dbReference>
<comment type="caution">
    <text evidence="3">The sequence shown here is derived from an EMBL/GenBank/DDBJ whole genome shotgun (WGS) entry which is preliminary data.</text>
</comment>
<gene>
    <name evidence="3" type="ORF">WJX72_000023</name>
</gene>
<name>A0AAW1PRV3_9CHLO</name>
<protein>
    <recommendedName>
        <fullName evidence="2">PsbP C-terminal domain-containing protein</fullName>
    </recommendedName>
</protein>
<dbReference type="GO" id="GO:0019898">
    <property type="term" value="C:extrinsic component of membrane"/>
    <property type="evidence" value="ECO:0007669"/>
    <property type="project" value="InterPro"/>
</dbReference>
<dbReference type="AlphaFoldDB" id="A0AAW1PRV3"/>
<feature type="region of interest" description="Disordered" evidence="1">
    <location>
        <begin position="1"/>
        <end position="49"/>
    </location>
</feature>
<dbReference type="InterPro" id="IPR016123">
    <property type="entry name" value="Mog1/PsbP_a/b/a-sand"/>
</dbReference>
<dbReference type="Pfam" id="PF01789">
    <property type="entry name" value="PsbP"/>
    <property type="match status" value="1"/>
</dbReference>
<dbReference type="SUPFAM" id="SSF55724">
    <property type="entry name" value="Mog1p/PsbP-like"/>
    <property type="match status" value="1"/>
</dbReference>
<reference evidence="3 4" key="1">
    <citation type="journal article" date="2024" name="Nat. Commun.">
        <title>Phylogenomics reveals the evolutionary origins of lichenization in chlorophyte algae.</title>
        <authorList>
            <person name="Puginier C."/>
            <person name="Libourel C."/>
            <person name="Otte J."/>
            <person name="Skaloud P."/>
            <person name="Haon M."/>
            <person name="Grisel S."/>
            <person name="Petersen M."/>
            <person name="Berrin J.G."/>
            <person name="Delaux P.M."/>
            <person name="Dal Grande F."/>
            <person name="Keller J."/>
        </authorList>
    </citation>
    <scope>NUCLEOTIDE SEQUENCE [LARGE SCALE GENOMIC DNA]</scope>
    <source>
        <strain evidence="3 4">SAG 2043</strain>
    </source>
</reference>
<evidence type="ECO:0000256" key="1">
    <source>
        <dbReference type="SAM" id="MobiDB-lite"/>
    </source>
</evidence>
<dbReference type="InterPro" id="IPR002683">
    <property type="entry name" value="PsbP_C"/>
</dbReference>
<dbReference type="PANTHER" id="PTHR31407">
    <property type="match status" value="1"/>
</dbReference>
<feature type="compositionally biased region" description="Basic and acidic residues" evidence="1">
    <location>
        <begin position="1"/>
        <end position="11"/>
    </location>
</feature>